<feature type="region of interest" description="Disordered" evidence="6">
    <location>
        <begin position="570"/>
        <end position="594"/>
    </location>
</feature>
<keyword evidence="9" id="KW-1185">Reference proteome</keyword>
<feature type="domain" description="Xylanolytic transcriptional activator regulatory" evidence="7">
    <location>
        <begin position="281"/>
        <end position="352"/>
    </location>
</feature>
<dbReference type="GO" id="GO:0000981">
    <property type="term" value="F:DNA-binding transcription factor activity, RNA polymerase II-specific"/>
    <property type="evidence" value="ECO:0007669"/>
    <property type="project" value="InterPro"/>
</dbReference>
<reference evidence="8 9" key="1">
    <citation type="submission" date="2019-04" db="EMBL/GenBank/DDBJ databases">
        <authorList>
            <consortium name="DOE Joint Genome Institute"/>
            <person name="Mondo S."/>
            <person name="Kjaerbolling I."/>
            <person name="Vesth T."/>
            <person name="Frisvad J.C."/>
            <person name="Nybo J.L."/>
            <person name="Theobald S."/>
            <person name="Kildgaard S."/>
            <person name="Isbrandt T."/>
            <person name="Kuo A."/>
            <person name="Sato A."/>
            <person name="Lyhne E.K."/>
            <person name="Kogle M.E."/>
            <person name="Wiebenga A."/>
            <person name="Kun R.S."/>
            <person name="Lubbers R.J."/>
            <person name="Makela M.R."/>
            <person name="Barry K."/>
            <person name="Chovatia M."/>
            <person name="Clum A."/>
            <person name="Daum C."/>
            <person name="Haridas S."/>
            <person name="He G."/>
            <person name="LaButti K."/>
            <person name="Lipzen A."/>
            <person name="Riley R."/>
            <person name="Salamov A."/>
            <person name="Simmons B.A."/>
            <person name="Magnuson J.K."/>
            <person name="Henrissat B."/>
            <person name="Mortensen U.H."/>
            <person name="Larsen T.O."/>
            <person name="Devries R.P."/>
            <person name="Grigoriev I.V."/>
            <person name="Machida M."/>
            <person name="Baker S.E."/>
            <person name="Andersen M.R."/>
            <person name="Cantor M.N."/>
            <person name="Hua S.X."/>
        </authorList>
    </citation>
    <scope>NUCLEOTIDE SEQUENCE [LARGE SCALE GENOMIC DNA]</scope>
    <source>
        <strain evidence="8 9">CBS 119388</strain>
    </source>
</reference>
<comment type="subcellular location">
    <subcellularLocation>
        <location evidence="1">Nucleus</location>
    </subcellularLocation>
</comment>
<dbReference type="GO" id="GO:0008270">
    <property type="term" value="F:zinc ion binding"/>
    <property type="evidence" value="ECO:0007669"/>
    <property type="project" value="InterPro"/>
</dbReference>
<dbReference type="GO" id="GO:0003677">
    <property type="term" value="F:DNA binding"/>
    <property type="evidence" value="ECO:0007669"/>
    <property type="project" value="UniProtKB-KW"/>
</dbReference>
<dbReference type="InterPro" id="IPR007219">
    <property type="entry name" value="XnlR_reg_dom"/>
</dbReference>
<name>A0A5N6HPB5_9EURO</name>
<dbReference type="GeneID" id="43674623"/>
<dbReference type="RefSeq" id="XP_031939390.1">
    <property type="nucleotide sequence ID" value="XM_032089932.1"/>
</dbReference>
<dbReference type="GO" id="GO:0006351">
    <property type="term" value="P:DNA-templated transcription"/>
    <property type="evidence" value="ECO:0007669"/>
    <property type="project" value="InterPro"/>
</dbReference>
<organism evidence="8 9">
    <name type="scientific">Aspergillus pseudonomiae</name>
    <dbReference type="NCBI Taxonomy" id="1506151"/>
    <lineage>
        <taxon>Eukaryota</taxon>
        <taxon>Fungi</taxon>
        <taxon>Dikarya</taxon>
        <taxon>Ascomycota</taxon>
        <taxon>Pezizomycotina</taxon>
        <taxon>Eurotiomycetes</taxon>
        <taxon>Eurotiomycetidae</taxon>
        <taxon>Eurotiales</taxon>
        <taxon>Aspergillaceae</taxon>
        <taxon>Aspergillus</taxon>
        <taxon>Aspergillus subgen. Circumdati</taxon>
    </lineage>
</organism>
<dbReference type="CDD" id="cd12148">
    <property type="entry name" value="fungal_TF_MHR"/>
    <property type="match status" value="1"/>
</dbReference>
<dbReference type="PANTHER" id="PTHR46910">
    <property type="entry name" value="TRANSCRIPTION FACTOR PDR1"/>
    <property type="match status" value="1"/>
</dbReference>
<dbReference type="GO" id="GO:0005634">
    <property type="term" value="C:nucleus"/>
    <property type="evidence" value="ECO:0007669"/>
    <property type="project" value="UniProtKB-SubCell"/>
</dbReference>
<dbReference type="InterPro" id="IPR050987">
    <property type="entry name" value="AtrR-like"/>
</dbReference>
<dbReference type="Gene3D" id="4.10.240.10">
    <property type="entry name" value="Zn(2)-C6 fungal-type DNA-binding domain"/>
    <property type="match status" value="1"/>
</dbReference>
<dbReference type="Pfam" id="PF04082">
    <property type="entry name" value="Fungal_trans"/>
    <property type="match status" value="1"/>
</dbReference>
<evidence type="ECO:0000256" key="2">
    <source>
        <dbReference type="ARBA" id="ARBA00023015"/>
    </source>
</evidence>
<feature type="region of interest" description="Disordered" evidence="6">
    <location>
        <begin position="79"/>
        <end position="103"/>
    </location>
</feature>
<protein>
    <recommendedName>
        <fullName evidence="7">Xylanolytic transcriptional activator regulatory domain-containing protein</fullName>
    </recommendedName>
</protein>
<evidence type="ECO:0000256" key="6">
    <source>
        <dbReference type="SAM" id="MobiDB-lite"/>
    </source>
</evidence>
<dbReference type="PANTHER" id="PTHR46910:SF37">
    <property type="entry name" value="ZN(II)2CYS6 TRANSCRIPTION FACTOR (EUROFUNG)"/>
    <property type="match status" value="1"/>
</dbReference>
<dbReference type="AlphaFoldDB" id="A0A5N6HPB5"/>
<evidence type="ECO:0000313" key="9">
    <source>
        <dbReference type="Proteomes" id="UP000325579"/>
    </source>
</evidence>
<keyword evidence="3" id="KW-0238">DNA-binding</keyword>
<sequence length="691" mass="77709">MYIASGLPFLLQYSPDTRCSRELPKCSTCKPWPGNCHYSREIPPKAHTTIETRLRHLELTVQRLTNSVDHALQTILSAPSRSIDAQRPTEPSQSVPSAANDSNSSLYIGPSHSFTFLRETPANIDAIRRPSCHETRQSAYSELQYLSNSLASAQVYQETIEDTRNFYVPSRPVGYRLISKFLEIAEVGDPFFSAPTDEMVREIVFEPHKVREKAWVVYFNYLLLSDISAGDDSSSETAKLRRNVQLALNDSRIFLEPREANVQTLTILAAHGEDYAAPNLSWMLLGHACRQAEALGLHASGHRSAESRQKQLCLFWLLFVMDKSCSLAFGRPAFLPTAVYQNVPLPDDDILIRFHLRDGEEKAQKVSKFGAQLFKRSTELSKLIGLVLDVLATDASSPAKRDIRGKLNDWYQDTNQVLTDAMNAESVLANASHRKEMALGISSMKFHYLHVLIILLKGDESNSTLRLSSARDSISLLSSMVSNWSSIYNGVVWQLLYYPFTPFFVLFENIVHHTCWTPAVGQDLRLLSTTVTYYAEMRSQMRLLATVCTRLQRVAAVFLQLAQTHVRQHTSAPTADNMVTSTESRSTSPSGDCNMSAYSDRTMNDFAPNHAGDSETEPNVDIREPDVASYLEWLPADLALTWPMVDVSRQNLVSGHFGAGDRDTSRIPPRKAFDSMFDWFSWDAYYAGVEE</sequence>
<accession>A0A5N6HPB5</accession>
<evidence type="ECO:0000256" key="4">
    <source>
        <dbReference type="ARBA" id="ARBA00023163"/>
    </source>
</evidence>
<proteinExistence type="predicted"/>
<feature type="compositionally biased region" description="Polar residues" evidence="6">
    <location>
        <begin position="89"/>
        <end position="103"/>
    </location>
</feature>
<evidence type="ECO:0000256" key="3">
    <source>
        <dbReference type="ARBA" id="ARBA00023125"/>
    </source>
</evidence>
<dbReference type="Proteomes" id="UP000325579">
    <property type="component" value="Unassembled WGS sequence"/>
</dbReference>
<dbReference type="EMBL" id="ML736792">
    <property type="protein sequence ID" value="KAE8402071.1"/>
    <property type="molecule type" value="Genomic_DNA"/>
</dbReference>
<keyword evidence="4" id="KW-0804">Transcription</keyword>
<accession>A0A5N7D6N6</accession>
<gene>
    <name evidence="8" type="ORF">BDV37DRAFT_295610</name>
</gene>
<dbReference type="SMART" id="SM00906">
    <property type="entry name" value="Fungal_trans"/>
    <property type="match status" value="1"/>
</dbReference>
<keyword evidence="5" id="KW-0539">Nucleus</keyword>
<evidence type="ECO:0000256" key="1">
    <source>
        <dbReference type="ARBA" id="ARBA00004123"/>
    </source>
</evidence>
<dbReference type="InterPro" id="IPR036864">
    <property type="entry name" value="Zn2-C6_fun-type_DNA-bd_sf"/>
</dbReference>
<evidence type="ECO:0000256" key="5">
    <source>
        <dbReference type="ARBA" id="ARBA00023242"/>
    </source>
</evidence>
<dbReference type="OrthoDB" id="103819at2759"/>
<keyword evidence="2" id="KW-0805">Transcription regulation</keyword>
<evidence type="ECO:0000313" key="8">
    <source>
        <dbReference type="EMBL" id="KAE8402071.1"/>
    </source>
</evidence>
<evidence type="ECO:0000259" key="7">
    <source>
        <dbReference type="SMART" id="SM00906"/>
    </source>
</evidence>